<dbReference type="InterPro" id="IPR036236">
    <property type="entry name" value="Znf_C2H2_sf"/>
</dbReference>
<keyword evidence="2" id="KW-0479">Metal-binding</keyword>
<evidence type="ECO:0000256" key="4">
    <source>
        <dbReference type="ARBA" id="ARBA00022771"/>
    </source>
</evidence>
<feature type="compositionally biased region" description="Acidic residues" evidence="8">
    <location>
        <begin position="390"/>
        <end position="399"/>
    </location>
</feature>
<evidence type="ECO:0000256" key="2">
    <source>
        <dbReference type="ARBA" id="ARBA00022723"/>
    </source>
</evidence>
<gene>
    <name evidence="10" type="ORF">AALO_G00227740</name>
</gene>
<feature type="compositionally biased region" description="Basic and acidic residues" evidence="8">
    <location>
        <begin position="317"/>
        <end position="327"/>
    </location>
</feature>
<comment type="caution">
    <text evidence="10">The sequence shown here is derived from an EMBL/GenBank/DDBJ whole genome shotgun (WGS) entry which is preliminary data.</text>
</comment>
<keyword evidence="3" id="KW-0677">Repeat</keyword>
<proteinExistence type="predicted"/>
<evidence type="ECO:0000256" key="5">
    <source>
        <dbReference type="ARBA" id="ARBA00022833"/>
    </source>
</evidence>
<protein>
    <recommendedName>
        <fullName evidence="9">C2H2-type domain-containing protein</fullName>
    </recommendedName>
</protein>
<feature type="compositionally biased region" description="Basic residues" evidence="8">
    <location>
        <begin position="418"/>
        <end position="431"/>
    </location>
</feature>
<feature type="compositionally biased region" description="Acidic residues" evidence="8">
    <location>
        <begin position="436"/>
        <end position="446"/>
    </location>
</feature>
<comment type="subcellular location">
    <subcellularLocation>
        <location evidence="1">Nucleus</location>
    </subcellularLocation>
</comment>
<accession>A0AAV6FYM2</accession>
<dbReference type="GO" id="GO:0000981">
    <property type="term" value="F:DNA-binding transcription factor activity, RNA polymerase II-specific"/>
    <property type="evidence" value="ECO:0007669"/>
    <property type="project" value="TreeGrafter"/>
</dbReference>
<dbReference type="PANTHER" id="PTHR24394:SF29">
    <property type="entry name" value="MYONEURIN"/>
    <property type="match status" value="1"/>
</dbReference>
<evidence type="ECO:0000259" key="9">
    <source>
        <dbReference type="PROSITE" id="PS50157"/>
    </source>
</evidence>
<dbReference type="PROSITE" id="PS00028">
    <property type="entry name" value="ZINC_FINGER_C2H2_1"/>
    <property type="match status" value="7"/>
</dbReference>
<feature type="domain" description="C2H2-type" evidence="9">
    <location>
        <begin position="691"/>
        <end position="718"/>
    </location>
</feature>
<keyword evidence="4 7" id="KW-0863">Zinc-finger</keyword>
<feature type="domain" description="C2H2-type" evidence="9">
    <location>
        <begin position="747"/>
        <end position="774"/>
    </location>
</feature>
<feature type="compositionally biased region" description="Basic residues" evidence="8">
    <location>
        <begin position="455"/>
        <end position="481"/>
    </location>
</feature>
<dbReference type="FunFam" id="3.30.160.60:FF:000597">
    <property type="entry name" value="zinc finger protein 236 isoform X3"/>
    <property type="match status" value="1"/>
</dbReference>
<dbReference type="Proteomes" id="UP000823561">
    <property type="component" value="Chromosome 17"/>
</dbReference>
<dbReference type="GO" id="GO:0008270">
    <property type="term" value="F:zinc ion binding"/>
    <property type="evidence" value="ECO:0007669"/>
    <property type="project" value="UniProtKB-KW"/>
</dbReference>
<dbReference type="EMBL" id="JADWDJ010000017">
    <property type="protein sequence ID" value="KAG5267948.1"/>
    <property type="molecule type" value="Genomic_DNA"/>
</dbReference>
<evidence type="ECO:0000256" key="8">
    <source>
        <dbReference type="SAM" id="MobiDB-lite"/>
    </source>
</evidence>
<evidence type="ECO:0000256" key="1">
    <source>
        <dbReference type="ARBA" id="ARBA00004123"/>
    </source>
</evidence>
<evidence type="ECO:0000256" key="3">
    <source>
        <dbReference type="ARBA" id="ARBA00022737"/>
    </source>
</evidence>
<dbReference type="CDD" id="cd11657">
    <property type="entry name" value="TIN2_N"/>
    <property type="match status" value="1"/>
</dbReference>
<organism evidence="10 11">
    <name type="scientific">Alosa alosa</name>
    <name type="common">allis shad</name>
    <dbReference type="NCBI Taxonomy" id="278164"/>
    <lineage>
        <taxon>Eukaryota</taxon>
        <taxon>Metazoa</taxon>
        <taxon>Chordata</taxon>
        <taxon>Craniata</taxon>
        <taxon>Vertebrata</taxon>
        <taxon>Euteleostomi</taxon>
        <taxon>Actinopterygii</taxon>
        <taxon>Neopterygii</taxon>
        <taxon>Teleostei</taxon>
        <taxon>Clupei</taxon>
        <taxon>Clupeiformes</taxon>
        <taxon>Clupeoidei</taxon>
        <taxon>Clupeidae</taxon>
        <taxon>Alosa</taxon>
    </lineage>
</organism>
<name>A0AAV6FYM2_9TELE</name>
<dbReference type="InterPro" id="IPR013087">
    <property type="entry name" value="Znf_C2H2_type"/>
</dbReference>
<dbReference type="FunFam" id="3.30.160.60:FF:000624">
    <property type="entry name" value="zinc finger protein 697"/>
    <property type="match status" value="1"/>
</dbReference>
<feature type="compositionally biased region" description="Basic and acidic residues" evidence="8">
    <location>
        <begin position="400"/>
        <end position="411"/>
    </location>
</feature>
<dbReference type="AlphaFoldDB" id="A0AAV6FYM2"/>
<dbReference type="Gene3D" id="3.30.160.60">
    <property type="entry name" value="Classic Zinc Finger"/>
    <property type="match status" value="7"/>
</dbReference>
<dbReference type="Pfam" id="PF13894">
    <property type="entry name" value="zf-C2H2_4"/>
    <property type="match status" value="1"/>
</dbReference>
<dbReference type="PROSITE" id="PS50157">
    <property type="entry name" value="ZINC_FINGER_C2H2_2"/>
    <property type="match status" value="7"/>
</dbReference>
<evidence type="ECO:0000256" key="6">
    <source>
        <dbReference type="ARBA" id="ARBA00023242"/>
    </source>
</evidence>
<keyword evidence="5" id="KW-0862">Zinc</keyword>
<dbReference type="GO" id="GO:0005634">
    <property type="term" value="C:nucleus"/>
    <property type="evidence" value="ECO:0007669"/>
    <property type="project" value="UniProtKB-SubCell"/>
</dbReference>
<dbReference type="SUPFAM" id="SSF57667">
    <property type="entry name" value="beta-beta-alpha zinc fingers"/>
    <property type="match status" value="4"/>
</dbReference>
<dbReference type="FunFam" id="3.30.160.60:FF:000446">
    <property type="entry name" value="Zinc finger protein"/>
    <property type="match status" value="1"/>
</dbReference>
<feature type="region of interest" description="Disordered" evidence="8">
    <location>
        <begin position="312"/>
        <end position="378"/>
    </location>
</feature>
<feature type="domain" description="C2H2-type" evidence="9">
    <location>
        <begin position="719"/>
        <end position="746"/>
    </location>
</feature>
<feature type="domain" description="C2H2-type" evidence="9">
    <location>
        <begin position="607"/>
        <end position="634"/>
    </location>
</feature>
<feature type="region of interest" description="Disordered" evidence="8">
    <location>
        <begin position="390"/>
        <end position="510"/>
    </location>
</feature>
<dbReference type="FunFam" id="3.30.160.60:FF:000100">
    <property type="entry name" value="Zinc finger 45-like"/>
    <property type="match status" value="1"/>
</dbReference>
<evidence type="ECO:0000313" key="11">
    <source>
        <dbReference type="Proteomes" id="UP000823561"/>
    </source>
</evidence>
<keyword evidence="6" id="KW-0539">Nucleus</keyword>
<dbReference type="FunFam" id="3.30.160.60:FF:000295">
    <property type="entry name" value="zinc finger protein 19"/>
    <property type="match status" value="1"/>
</dbReference>
<feature type="domain" description="C2H2-type" evidence="9">
    <location>
        <begin position="635"/>
        <end position="662"/>
    </location>
</feature>
<keyword evidence="11" id="KW-1185">Reference proteome</keyword>
<evidence type="ECO:0000256" key="7">
    <source>
        <dbReference type="PROSITE-ProRule" id="PRU00042"/>
    </source>
</evidence>
<dbReference type="SMART" id="SM00355">
    <property type="entry name" value="ZnF_C2H2"/>
    <property type="match status" value="8"/>
</dbReference>
<evidence type="ECO:0000313" key="10">
    <source>
        <dbReference type="EMBL" id="KAG5267948.1"/>
    </source>
</evidence>
<dbReference type="Pfam" id="PF00096">
    <property type="entry name" value="zf-C2H2"/>
    <property type="match status" value="3"/>
</dbReference>
<reference evidence="10 11" key="1">
    <citation type="submission" date="2020-10" db="EMBL/GenBank/DDBJ databases">
        <title>Chromosome-scale genome assembly of the Allis shad, Alosa alosa.</title>
        <authorList>
            <person name="Margot Z."/>
            <person name="Christophe K."/>
            <person name="Cabau C."/>
            <person name="Louis A."/>
            <person name="Berthelot C."/>
            <person name="Parey E."/>
            <person name="Roest Crollius H."/>
            <person name="Montfort J."/>
            <person name="Robinson-Rechavi M."/>
            <person name="Bucao C."/>
            <person name="Bouchez O."/>
            <person name="Gislard M."/>
            <person name="Lluch J."/>
            <person name="Milhes M."/>
            <person name="Lampietro C."/>
            <person name="Lopez Roques C."/>
            <person name="Donnadieu C."/>
            <person name="Braasch I."/>
            <person name="Desvignes T."/>
            <person name="Postlethwait J."/>
            <person name="Bobe J."/>
            <person name="Guiguen Y."/>
        </authorList>
    </citation>
    <scope>NUCLEOTIDE SEQUENCE [LARGE SCALE GENOMIC DNA]</scope>
    <source>
        <strain evidence="10">M-15738</strain>
        <tissue evidence="10">Blood</tissue>
    </source>
</reference>
<dbReference type="Pfam" id="PF13912">
    <property type="entry name" value="zf-C2H2_6"/>
    <property type="match status" value="1"/>
</dbReference>
<feature type="domain" description="C2H2-type" evidence="9">
    <location>
        <begin position="551"/>
        <end position="578"/>
    </location>
</feature>
<feature type="domain" description="C2H2-type" evidence="9">
    <location>
        <begin position="663"/>
        <end position="690"/>
    </location>
</feature>
<dbReference type="PANTHER" id="PTHR24394">
    <property type="entry name" value="ZINC FINGER PROTEIN"/>
    <property type="match status" value="1"/>
</dbReference>
<dbReference type="Pfam" id="PF14973">
    <property type="entry name" value="TINF2_N"/>
    <property type="match status" value="1"/>
</dbReference>
<dbReference type="InterPro" id="IPR029400">
    <property type="entry name" value="TINF2_N"/>
</dbReference>
<sequence>MGRKSLLKSQVPVPALSLRLLVPPIRLMAAQMWQIVQRCRVVHYGYLDEFVTLVVDIFPDILSHKEIILLSLGLRGRLLLKLCQEDRESAPKTIQPHIDRMRQFVEDLQDSSKDTSTQTAVGNFLDLVQNLLKDTNDWNHFFQEVFPSVYGKKFESALQSLMGEFLSRLEQMLPVPDFKEAASLLSDSTSDLELCFQTLTDPEQLKTVLLHKPTTTKFDRETPFGDTILSALSYQPSVAGDQPPLIPDIMPEAGDQQPLIPDIMPEAGDQPPLIPDIESWTSLVNEQESSICLEENGGVDEFTEEFEEDMAEVESENSQKEDRDQCKKTSIKPFEGPKAVKKPHEEDVVEEGSENSQKENLDQCKRTSAKPCKGHRVVKKPCHKAAKELCEEDVAEEESENSRKENVDQCKRSSAKPSKGHRVVKKPRHKAAKELCEEDVAEEESENSQKENRHQCKRTSAKPSKGHRVVKKPRHKAAKKLHVCDEDVTEEESENSHKENGDQCKTTSAKPSKCHKAAKKPHHKCLSCDKTCRSAKGLKIHARLHLHDVALSCTSCKRRFSTDTALRKHMKVHANSSDSGKSSKKSKAKGPFPCSLCGKSHAKPNPSPCDQCGKRYCTYVGLYRHRKLHTGERPYICDLCEKGFSGSDILKAHMLTHTGERAYMCNVCGKAFTQGCALKRHLRIHTGEKPFACKVCSKTFRSKPELELHTRTHTRERPYQCSQCGKRFVASTHLRNHMRTHTGARPHACIHCDKRFGSPDQLRKHLLVHTGNTNAVFVMVLLK</sequence>
<feature type="compositionally biased region" description="Basic and acidic residues" evidence="8">
    <location>
        <begin position="356"/>
        <end position="365"/>
    </location>
</feature>